<keyword evidence="2 6" id="KW-0808">Transferase</keyword>
<dbReference type="InterPro" id="IPR004114">
    <property type="entry name" value="THUMP_dom"/>
</dbReference>
<dbReference type="OrthoDB" id="7080at2157"/>
<dbReference type="GO" id="GO:0016423">
    <property type="term" value="F:tRNA (guanine) methyltransferase activity"/>
    <property type="evidence" value="ECO:0007669"/>
    <property type="project" value="TreeGrafter"/>
</dbReference>
<evidence type="ECO:0000256" key="2">
    <source>
        <dbReference type="ARBA" id="ARBA00022603"/>
    </source>
</evidence>
<evidence type="ECO:0000313" key="6">
    <source>
        <dbReference type="EMBL" id="ADN49422.1"/>
    </source>
</evidence>
<dbReference type="Proteomes" id="UP000006681">
    <property type="component" value="Chromosome"/>
</dbReference>
<proteinExistence type="predicted"/>
<dbReference type="AlphaFoldDB" id="E1QRP7"/>
<dbReference type="InterPro" id="IPR029063">
    <property type="entry name" value="SAM-dependent_MTases_sf"/>
</dbReference>
<dbReference type="GO" id="GO:0030488">
    <property type="term" value="P:tRNA methylation"/>
    <property type="evidence" value="ECO:0007669"/>
    <property type="project" value="TreeGrafter"/>
</dbReference>
<reference evidence="6 7" key="1">
    <citation type="journal article" date="2010" name="Stand. Genomic Sci.">
        <title>Complete genome sequence of Vulcanisaeta distributa type strain (IC-017).</title>
        <authorList>
            <person name="Mavromatis K."/>
            <person name="Sikorski J."/>
            <person name="Pabst E."/>
            <person name="Teshima H."/>
            <person name="Lapidus A."/>
            <person name="Lucas S."/>
            <person name="Nolan M."/>
            <person name="Glavina Del Rio T."/>
            <person name="Cheng J.F."/>
            <person name="Bruce D."/>
            <person name="Goodwin L."/>
            <person name="Pitluck S."/>
            <person name="Liolios K."/>
            <person name="Ivanova N."/>
            <person name="Mikhailova N."/>
            <person name="Pati A."/>
            <person name="Chen A."/>
            <person name="Palaniappan K."/>
            <person name="Land M."/>
            <person name="Hauser L."/>
            <person name="Chang Y.J."/>
            <person name="Jeffries C.D."/>
            <person name="Rohde M."/>
            <person name="Spring S."/>
            <person name="Goker M."/>
            <person name="Wirth R."/>
            <person name="Woyke T."/>
            <person name="Bristow J."/>
            <person name="Eisen J.A."/>
            <person name="Markowitz V."/>
            <person name="Hugenholtz P."/>
            <person name="Klenk H.P."/>
            <person name="Kyrpides N.C."/>
        </authorList>
    </citation>
    <scope>NUCLEOTIDE SEQUENCE [LARGE SCALE GENOMIC DNA]</scope>
    <source>
        <strain evidence="7">DSM 14429 / JCM 11212 / NBRC 100878 / IC-017</strain>
    </source>
</reference>
<protein>
    <submittedName>
        <fullName evidence="6">Putative RNA methylase</fullName>
    </submittedName>
</protein>
<evidence type="ECO:0000256" key="1">
    <source>
        <dbReference type="ARBA" id="ARBA00004496"/>
    </source>
</evidence>
<name>E1QRP7_VULDI</name>
<sequence>MRVLLTTVPGIEDAVISEVKELFKDRVVTAEVFGSSNVTGKVLIDINNVTINELKALGTVEHVVMVLDIKNVGRDMGSLRDCIWKLRLDELLNYYTVNTTIGIMADRSGDHEFKSPDAAALLGERISEFLMSMGLKSLFNLDNADLTLRLIIDQDKCVLGLSITRKPLRNRPYRKFNHPASINPILANAMFRILSPAPSSRICDVTCGSGTIVIEGALMRRDVIFLCADIDYGYVNGALANAREANVDYLIDFVVMDSTRPAIRDNACSYAIFNPPFGIRIEPLKGIADFYGSLFRALRNVLRDGSSMVFITVRKSLAKKLLVKYGFRIVSERVVEQGGIWSSIFKVVKE</sequence>
<dbReference type="Pfam" id="PF01170">
    <property type="entry name" value="UPF0020"/>
    <property type="match status" value="1"/>
</dbReference>
<dbReference type="GO" id="GO:0005737">
    <property type="term" value="C:cytoplasm"/>
    <property type="evidence" value="ECO:0007669"/>
    <property type="project" value="UniProtKB-SubCell"/>
</dbReference>
<organism evidence="6 7">
    <name type="scientific">Vulcanisaeta distributa (strain DSM 14429 / JCM 11212 / NBRC 100878 / IC-017)</name>
    <dbReference type="NCBI Taxonomy" id="572478"/>
    <lineage>
        <taxon>Archaea</taxon>
        <taxon>Thermoproteota</taxon>
        <taxon>Thermoprotei</taxon>
        <taxon>Thermoproteales</taxon>
        <taxon>Thermoproteaceae</taxon>
        <taxon>Vulcanisaeta</taxon>
    </lineage>
</organism>
<dbReference type="PANTHER" id="PTHR14911">
    <property type="entry name" value="THUMP DOMAIN-CONTAINING"/>
    <property type="match status" value="1"/>
</dbReference>
<dbReference type="CDD" id="cd11715">
    <property type="entry name" value="THUMP_AdoMetMT"/>
    <property type="match status" value="1"/>
</dbReference>
<comment type="subcellular location">
    <subcellularLocation>
        <location evidence="1">Cytoplasm</location>
    </subcellularLocation>
</comment>
<dbReference type="Gene3D" id="3.30.2130.30">
    <property type="match status" value="1"/>
</dbReference>
<dbReference type="CDD" id="cd02440">
    <property type="entry name" value="AdoMet_MTases"/>
    <property type="match status" value="1"/>
</dbReference>
<evidence type="ECO:0000313" key="7">
    <source>
        <dbReference type="Proteomes" id="UP000006681"/>
    </source>
</evidence>
<keyword evidence="2 6" id="KW-0489">Methyltransferase</keyword>
<dbReference type="GeneID" id="9750919"/>
<dbReference type="GO" id="GO:0003723">
    <property type="term" value="F:RNA binding"/>
    <property type="evidence" value="ECO:0007669"/>
    <property type="project" value="InterPro"/>
</dbReference>
<evidence type="ECO:0000256" key="3">
    <source>
        <dbReference type="ARBA" id="ARBA00022694"/>
    </source>
</evidence>
<dbReference type="KEGG" id="vdi:Vdis_0007"/>
<dbReference type="RefSeq" id="WP_013335147.1">
    <property type="nucleotide sequence ID" value="NC_014537.1"/>
</dbReference>
<dbReference type="Pfam" id="PF02926">
    <property type="entry name" value="THUMP"/>
    <property type="match status" value="1"/>
</dbReference>
<dbReference type="STRING" id="572478.Vdis_0007"/>
<feature type="domain" description="Ribosomal RNA large subunit methyltransferase K/L-like methyltransferase" evidence="4">
    <location>
        <begin position="171"/>
        <end position="341"/>
    </location>
</feature>
<dbReference type="eggNOG" id="arCOG00048">
    <property type="taxonomic scope" value="Archaea"/>
</dbReference>
<dbReference type="SUPFAM" id="SSF53335">
    <property type="entry name" value="S-adenosyl-L-methionine-dependent methyltransferases"/>
    <property type="match status" value="1"/>
</dbReference>
<feature type="domain" description="THUMP" evidence="5">
    <location>
        <begin position="95"/>
        <end position="161"/>
    </location>
</feature>
<dbReference type="Gene3D" id="3.40.50.150">
    <property type="entry name" value="Vaccinia Virus protein VP39"/>
    <property type="match status" value="1"/>
</dbReference>
<dbReference type="InterPro" id="IPR000241">
    <property type="entry name" value="RlmKL-like_Mtase"/>
</dbReference>
<dbReference type="PANTHER" id="PTHR14911:SF13">
    <property type="entry name" value="TRNA (GUANINE(6)-N2)-METHYLTRANSFERASE THUMP3"/>
    <property type="match status" value="1"/>
</dbReference>
<accession>E1QRP7</accession>
<keyword evidence="3" id="KW-0819">tRNA processing</keyword>
<dbReference type="SUPFAM" id="SSF143437">
    <property type="entry name" value="THUMP domain-like"/>
    <property type="match status" value="1"/>
</dbReference>
<dbReference type="HOGENOM" id="CLU_032119_0_0_2"/>
<evidence type="ECO:0000259" key="5">
    <source>
        <dbReference type="Pfam" id="PF02926"/>
    </source>
</evidence>
<keyword evidence="7" id="KW-1185">Reference proteome</keyword>
<gene>
    <name evidence="6" type="ordered locus">Vdis_0007</name>
</gene>
<evidence type="ECO:0000259" key="4">
    <source>
        <dbReference type="Pfam" id="PF01170"/>
    </source>
</evidence>
<reference evidence="7" key="2">
    <citation type="journal article" date="2010" name="Stand. Genomic Sci.">
        <title>Complete genome sequence of Vulcanisaeta distributa type strain (IC-017T).</title>
        <authorList>
            <person name="Mavromatis K."/>
            <person name="Sikorski J."/>
            <person name="Pabst E."/>
            <person name="Teshima H."/>
            <person name="Lapidus A."/>
            <person name="Lucas S."/>
            <person name="Nolan M."/>
            <person name="Glavina Del Rio T."/>
            <person name="Cheng J."/>
            <person name="Bruce D."/>
            <person name="Goodwin L."/>
            <person name="Pitluck S."/>
            <person name="Liolios K."/>
            <person name="Ivanova N."/>
            <person name="Mikhailova N."/>
            <person name="Pati A."/>
            <person name="Chen A."/>
            <person name="Palaniappan K."/>
            <person name="Land M."/>
            <person name="Hauser L."/>
            <person name="Chang Y."/>
            <person name="Jeffries C."/>
            <person name="Rohde M."/>
            <person name="Spring S."/>
            <person name="Goker M."/>
            <person name="Wirth R."/>
            <person name="Woyke T."/>
            <person name="Bristow J."/>
            <person name="Eisen J."/>
            <person name="Markowitz V."/>
            <person name="Hugenholtz P."/>
            <person name="Klenk H."/>
            <person name="Kyrpides N."/>
        </authorList>
    </citation>
    <scope>NUCLEOTIDE SEQUENCE [LARGE SCALE GENOMIC DNA]</scope>
    <source>
        <strain evidence="7">DSM 14429 / JCM 11212 / NBRC 100878 / IC-017</strain>
    </source>
</reference>
<dbReference type="EMBL" id="CP002100">
    <property type="protein sequence ID" value="ADN49422.1"/>
    <property type="molecule type" value="Genomic_DNA"/>
</dbReference>